<protein>
    <submittedName>
        <fullName evidence="2">18613_t:CDS:1</fullName>
    </submittedName>
</protein>
<gene>
    <name evidence="2" type="ORF">AMORRO_LOCUS1776</name>
</gene>
<dbReference type="AlphaFoldDB" id="A0A9N8Z3B9"/>
<feature type="compositionally biased region" description="Polar residues" evidence="1">
    <location>
        <begin position="229"/>
        <end position="239"/>
    </location>
</feature>
<accession>A0A9N8Z3B9</accession>
<evidence type="ECO:0000256" key="1">
    <source>
        <dbReference type="SAM" id="MobiDB-lite"/>
    </source>
</evidence>
<comment type="caution">
    <text evidence="2">The sequence shown here is derived from an EMBL/GenBank/DDBJ whole genome shotgun (WGS) entry which is preliminary data.</text>
</comment>
<dbReference type="EMBL" id="CAJVPV010000685">
    <property type="protein sequence ID" value="CAG8469237.1"/>
    <property type="molecule type" value="Genomic_DNA"/>
</dbReference>
<reference evidence="2" key="1">
    <citation type="submission" date="2021-06" db="EMBL/GenBank/DDBJ databases">
        <authorList>
            <person name="Kallberg Y."/>
            <person name="Tangrot J."/>
            <person name="Rosling A."/>
        </authorList>
    </citation>
    <scope>NUCLEOTIDE SEQUENCE</scope>
    <source>
        <strain evidence="2">CL551</strain>
    </source>
</reference>
<name>A0A9N8Z3B9_9GLOM</name>
<evidence type="ECO:0000313" key="2">
    <source>
        <dbReference type="EMBL" id="CAG8469237.1"/>
    </source>
</evidence>
<keyword evidence="3" id="KW-1185">Reference proteome</keyword>
<feature type="region of interest" description="Disordered" evidence="1">
    <location>
        <begin position="224"/>
        <end position="252"/>
    </location>
</feature>
<dbReference type="Proteomes" id="UP000789342">
    <property type="component" value="Unassembled WGS sequence"/>
</dbReference>
<evidence type="ECO:0000313" key="3">
    <source>
        <dbReference type="Proteomes" id="UP000789342"/>
    </source>
</evidence>
<feature type="compositionally biased region" description="Low complexity" evidence="1">
    <location>
        <begin position="243"/>
        <end position="252"/>
    </location>
</feature>
<proteinExistence type="predicted"/>
<organism evidence="2 3">
    <name type="scientific">Acaulospora morrowiae</name>
    <dbReference type="NCBI Taxonomy" id="94023"/>
    <lineage>
        <taxon>Eukaryota</taxon>
        <taxon>Fungi</taxon>
        <taxon>Fungi incertae sedis</taxon>
        <taxon>Mucoromycota</taxon>
        <taxon>Glomeromycotina</taxon>
        <taxon>Glomeromycetes</taxon>
        <taxon>Diversisporales</taxon>
        <taxon>Acaulosporaceae</taxon>
        <taxon>Acaulospora</taxon>
    </lineage>
</organism>
<sequence>MPKNSKTIIKELKSGVKNYTNVLKELHPNANIFPVTKEHLKEYLNSKLEDKIKHGTLEQYIQHIRACNIEKGHGWDHNFNPIIKEAMNNLKAMTQRYFPDTPAPSPYMGYLSHDNDQWQIPNGILFPSKPTLAEIVGGTETEIYNNNQIAEWYTDSEGKLVSPFWHPENEEATHDHSGLAPIIARIPEGNLIATDEIVTPSNSNDQWRSENGKLFSPFIPSKLEENARDTPNNQFQYYESPTDESSTTSKSDFSDTLTVTIKSRSRVYKRNLVVTEDTTFDKLMFFAFGMNPPIGKHFAIRDDSGDLEYIPSELVRKAITGVNHATLVVSIEDNGLVDFNNF</sequence>